<dbReference type="Pfam" id="PF15615">
    <property type="entry name" value="TerB_C"/>
    <property type="match status" value="1"/>
</dbReference>
<dbReference type="EMBL" id="DWYY01000168">
    <property type="protein sequence ID" value="HJA94300.1"/>
    <property type="molecule type" value="Genomic_DNA"/>
</dbReference>
<dbReference type="Pfam" id="PF13208">
    <property type="entry name" value="TerB_N"/>
    <property type="match status" value="1"/>
</dbReference>
<evidence type="ECO:0000313" key="5">
    <source>
        <dbReference type="Proteomes" id="UP000886858"/>
    </source>
</evidence>
<dbReference type="InterPro" id="IPR038056">
    <property type="entry name" value="YjbR-like_sf"/>
</dbReference>
<feature type="domain" description="TerB-C" evidence="3">
    <location>
        <begin position="480"/>
        <end position="623"/>
    </location>
</feature>
<feature type="region of interest" description="Disordered" evidence="1">
    <location>
        <begin position="522"/>
        <end position="558"/>
    </location>
</feature>
<evidence type="ECO:0000259" key="3">
    <source>
        <dbReference type="Pfam" id="PF15615"/>
    </source>
</evidence>
<evidence type="ECO:0000259" key="2">
    <source>
        <dbReference type="Pfam" id="PF13208"/>
    </source>
</evidence>
<comment type="caution">
    <text evidence="4">The sequence shown here is derived from an EMBL/GenBank/DDBJ whole genome shotgun (WGS) entry which is preliminary data.</text>
</comment>
<dbReference type="InterPro" id="IPR028932">
    <property type="entry name" value="TerB-C"/>
</dbReference>
<gene>
    <name evidence="4" type="ORF">H9717_14515</name>
</gene>
<protein>
    <submittedName>
        <fullName evidence="4">TerB N-terminal domain-containing protein</fullName>
    </submittedName>
</protein>
<feature type="domain" description="TerB N-terminal" evidence="2">
    <location>
        <begin position="146"/>
        <end position="352"/>
    </location>
</feature>
<name>A0A9D2I8I4_9FIRM</name>
<evidence type="ECO:0000256" key="1">
    <source>
        <dbReference type="SAM" id="MobiDB-lite"/>
    </source>
</evidence>
<proteinExistence type="predicted"/>
<sequence>MDLSDLTAYAEEKFHIQEQHKWNDFPGFSVLADPNTGKWVALLMRQWDSDSGTEIQRCDIKCGRRSLFEMSEPYLSLPFRMKGQKWVGVIFDNRTKPEVVFRLFDRAVYSGEQQGYTIVLDETRPGMDRTRPKYTNVYQDTALPSPGKQFSVADPAVPDKIQKMQRLYEYGDGSFAQKCKNFYRQGKFMEDYEDDEAWNGIYRRYFPTYHDLNVRQLRGYFTWRTRVRKGGFSPIATSLAYLYLYELLNGIGTDSPEDALKKMREFETGFLDSGIGDAAMRKNLRRWMLEYAVIHDVPAETARKYADPVLLEKDVSLAVLKDPEGHTDEEVFAALCTFAGKKAEQSPVLKKDAARGKHLFAAVWRTASEAFFRNGKDLFDACFGEKRVFSWRPLANAVYWEKQKHPDTDYALDKTRIYHCRGGVWQEERYDSLYFDRKRLHALLHKADREIRKYLKTGHYLRENPDEAWAAPYVEEVLADERRSEIEAARPKITINLSDLAQIRQDALLTRDSLLTEEEMDGAWEDGGKQQQEQAQTPVQPHGRPEQSSPERNPSVPLDEPYRQILLALLHGESVDARMKAHHLMPSVAADTINEALFDEIGDNVLECDGNTITVVEDYRDDILQIFGGKMDE</sequence>
<dbReference type="AlphaFoldDB" id="A0A9D2I8I4"/>
<dbReference type="Proteomes" id="UP000886858">
    <property type="component" value="Unassembled WGS sequence"/>
</dbReference>
<evidence type="ECO:0000313" key="4">
    <source>
        <dbReference type="EMBL" id="HJA94300.1"/>
    </source>
</evidence>
<organism evidence="4 5">
    <name type="scientific">Candidatus Eisenbergiella merdipullorum</name>
    <dbReference type="NCBI Taxonomy" id="2838553"/>
    <lineage>
        <taxon>Bacteria</taxon>
        <taxon>Bacillati</taxon>
        <taxon>Bacillota</taxon>
        <taxon>Clostridia</taxon>
        <taxon>Lachnospirales</taxon>
        <taxon>Lachnospiraceae</taxon>
        <taxon>Eisenbergiella</taxon>
    </lineage>
</organism>
<reference evidence="4" key="2">
    <citation type="submission" date="2021-04" db="EMBL/GenBank/DDBJ databases">
        <authorList>
            <person name="Gilroy R."/>
        </authorList>
    </citation>
    <scope>NUCLEOTIDE SEQUENCE</scope>
    <source>
        <strain evidence="4">CHK179-7159</strain>
    </source>
</reference>
<accession>A0A9D2I8I4</accession>
<reference evidence="4" key="1">
    <citation type="journal article" date="2021" name="PeerJ">
        <title>Extensive microbial diversity within the chicken gut microbiome revealed by metagenomics and culture.</title>
        <authorList>
            <person name="Gilroy R."/>
            <person name="Ravi A."/>
            <person name="Getino M."/>
            <person name="Pursley I."/>
            <person name="Horton D.L."/>
            <person name="Alikhan N.F."/>
            <person name="Baker D."/>
            <person name="Gharbi K."/>
            <person name="Hall N."/>
            <person name="Watson M."/>
            <person name="Adriaenssens E.M."/>
            <person name="Foster-Nyarko E."/>
            <person name="Jarju S."/>
            <person name="Secka A."/>
            <person name="Antonio M."/>
            <person name="Oren A."/>
            <person name="Chaudhuri R.R."/>
            <person name="La Ragione R."/>
            <person name="Hildebrand F."/>
            <person name="Pallen M.J."/>
        </authorList>
    </citation>
    <scope>NUCLEOTIDE SEQUENCE</scope>
    <source>
        <strain evidence="4">CHK179-7159</strain>
    </source>
</reference>
<dbReference type="SUPFAM" id="SSF142906">
    <property type="entry name" value="YjbR-like"/>
    <property type="match status" value="1"/>
</dbReference>
<dbReference type="InterPro" id="IPR025266">
    <property type="entry name" value="TerB_N"/>
</dbReference>
<feature type="compositionally biased region" description="Low complexity" evidence="1">
    <location>
        <begin position="530"/>
        <end position="540"/>
    </location>
</feature>
<dbReference type="Gene3D" id="3.90.1150.30">
    <property type="match status" value="1"/>
</dbReference>